<evidence type="ECO:0000313" key="2">
    <source>
        <dbReference type="Proteomes" id="UP000034797"/>
    </source>
</evidence>
<reference evidence="1 2" key="1">
    <citation type="journal article" date="2015" name="Nature">
        <title>rRNA introns, odd ribosomes, and small enigmatic genomes across a large radiation of phyla.</title>
        <authorList>
            <person name="Brown C.T."/>
            <person name="Hug L.A."/>
            <person name="Thomas B.C."/>
            <person name="Sharon I."/>
            <person name="Castelle C.J."/>
            <person name="Singh A."/>
            <person name="Wilkins M.J."/>
            <person name="Williams K.H."/>
            <person name="Banfield J.F."/>
        </authorList>
    </citation>
    <scope>NUCLEOTIDE SEQUENCE [LARGE SCALE GENOMIC DNA]</scope>
</reference>
<dbReference type="EMBL" id="LCJW01000024">
    <property type="protein sequence ID" value="KKT85701.1"/>
    <property type="molecule type" value="Genomic_DNA"/>
</dbReference>
<proteinExistence type="predicted"/>
<organism evidence="1 2">
    <name type="scientific">Candidatus Collierbacteria bacterium GW2011_GWA2_44_99</name>
    <dbReference type="NCBI Taxonomy" id="1618380"/>
    <lineage>
        <taxon>Bacteria</taxon>
        <taxon>Candidatus Collieribacteriota</taxon>
    </lineage>
</organism>
<name>A0A0G1KPY1_9BACT</name>
<comment type="caution">
    <text evidence="1">The sequence shown here is derived from an EMBL/GenBank/DDBJ whole genome shotgun (WGS) entry which is preliminary data.</text>
</comment>
<gene>
    <name evidence="1" type="ORF">UW84_C0024G0024</name>
</gene>
<dbReference type="Proteomes" id="UP000034797">
    <property type="component" value="Unassembled WGS sequence"/>
</dbReference>
<accession>A0A0G1KPY1</accession>
<protein>
    <submittedName>
        <fullName evidence="1">Uncharacterized protein</fullName>
    </submittedName>
</protein>
<dbReference type="AlphaFoldDB" id="A0A0G1KPY1"/>
<sequence>MYTVDDFAKDMHADVWAIRGRLLEITSKCLQWGELSVKHLKLKDAKVVGNVLFLRFVASNDYLAIDPVEKRIYQANYDLKEVPGKHEIDLSIINNISKELKTRYSKASPVSF</sequence>
<evidence type="ECO:0000313" key="1">
    <source>
        <dbReference type="EMBL" id="KKT85701.1"/>
    </source>
</evidence>